<comment type="caution">
    <text evidence="1">The sequence shown here is derived from an EMBL/GenBank/DDBJ whole genome shotgun (WGS) entry which is preliminary data.</text>
</comment>
<dbReference type="EMBL" id="VSSQ01056249">
    <property type="protein sequence ID" value="MPN10109.1"/>
    <property type="molecule type" value="Genomic_DNA"/>
</dbReference>
<dbReference type="AlphaFoldDB" id="A0A645F9W8"/>
<organism evidence="1">
    <name type="scientific">bioreactor metagenome</name>
    <dbReference type="NCBI Taxonomy" id="1076179"/>
    <lineage>
        <taxon>unclassified sequences</taxon>
        <taxon>metagenomes</taxon>
        <taxon>ecological metagenomes</taxon>
    </lineage>
</organism>
<reference evidence="1" key="1">
    <citation type="submission" date="2019-08" db="EMBL/GenBank/DDBJ databases">
        <authorList>
            <person name="Kucharzyk K."/>
            <person name="Murdoch R.W."/>
            <person name="Higgins S."/>
            <person name="Loffler F."/>
        </authorList>
    </citation>
    <scope>NUCLEOTIDE SEQUENCE</scope>
</reference>
<gene>
    <name evidence="1" type="ORF">SDC9_157402</name>
</gene>
<sequence length="58" mass="6770">MVALDCACAARAAFDYVRVDRSLQQEFRSAEFLGFFLKHANKLFTDDLTLSFRLRHTR</sequence>
<accession>A0A645F9W8</accession>
<proteinExistence type="predicted"/>
<protein>
    <submittedName>
        <fullName evidence="1">Uncharacterized protein</fullName>
    </submittedName>
</protein>
<evidence type="ECO:0000313" key="1">
    <source>
        <dbReference type="EMBL" id="MPN10109.1"/>
    </source>
</evidence>
<name>A0A645F9W8_9ZZZZ</name>